<feature type="region of interest" description="Disordered" evidence="1">
    <location>
        <begin position="1"/>
        <end position="54"/>
    </location>
</feature>
<organism evidence="2 3">
    <name type="scientific">Mandrillus leucophaeus</name>
    <name type="common">Drill</name>
    <name type="synonym">Papio leucophaeus</name>
    <dbReference type="NCBI Taxonomy" id="9568"/>
    <lineage>
        <taxon>Eukaryota</taxon>
        <taxon>Metazoa</taxon>
        <taxon>Chordata</taxon>
        <taxon>Craniata</taxon>
        <taxon>Vertebrata</taxon>
        <taxon>Euteleostomi</taxon>
        <taxon>Mammalia</taxon>
        <taxon>Eutheria</taxon>
        <taxon>Euarchontoglires</taxon>
        <taxon>Primates</taxon>
        <taxon>Haplorrhini</taxon>
        <taxon>Catarrhini</taxon>
        <taxon>Cercopithecidae</taxon>
        <taxon>Cercopithecinae</taxon>
        <taxon>Mandrillus</taxon>
    </lineage>
</organism>
<dbReference type="Ensembl" id="ENSMLET00000051997.1">
    <property type="protein sequence ID" value="ENSMLEP00000028444.1"/>
    <property type="gene ID" value="ENSMLEG00000038437.1"/>
</dbReference>
<evidence type="ECO:0000256" key="1">
    <source>
        <dbReference type="SAM" id="MobiDB-lite"/>
    </source>
</evidence>
<dbReference type="OMA" id="DPRRSCW"/>
<feature type="compositionally biased region" description="Basic and acidic residues" evidence="1">
    <location>
        <begin position="1"/>
        <end position="10"/>
    </location>
</feature>
<keyword evidence="3" id="KW-1185">Reference proteome</keyword>
<dbReference type="AlphaFoldDB" id="A0A2K5ZKU4"/>
<evidence type="ECO:0000313" key="3">
    <source>
        <dbReference type="Proteomes" id="UP000233140"/>
    </source>
</evidence>
<proteinExistence type="predicted"/>
<name>A0A2K5ZKU4_MANLE</name>
<reference evidence="2" key="2">
    <citation type="submission" date="2025-09" db="UniProtKB">
        <authorList>
            <consortium name="Ensembl"/>
        </authorList>
    </citation>
    <scope>IDENTIFICATION</scope>
</reference>
<protein>
    <submittedName>
        <fullName evidence="2">Uncharacterized protein</fullName>
    </submittedName>
</protein>
<dbReference type="GeneTree" id="ENSGT00910000147491"/>
<reference evidence="2" key="1">
    <citation type="submission" date="2025-08" db="UniProtKB">
        <authorList>
            <consortium name="Ensembl"/>
        </authorList>
    </citation>
    <scope>IDENTIFICATION</scope>
</reference>
<dbReference type="Proteomes" id="UP000233140">
    <property type="component" value="Unassembled WGS sequence"/>
</dbReference>
<sequence length="54" mass="5836">MGKGAVRGEEQGLTAVLDPRRPTSTPVRSCWSHSPGVRSRVSLSSRDAQARKDT</sequence>
<accession>A0A2K5ZKU4</accession>
<evidence type="ECO:0000313" key="2">
    <source>
        <dbReference type="Ensembl" id="ENSMLEP00000028444.1"/>
    </source>
</evidence>